<dbReference type="RefSeq" id="WP_011458758.1">
    <property type="nucleotide sequence ID" value="NC_007901.1"/>
</dbReference>
<keyword evidence="3" id="KW-0547">Nucleotide-binding</keyword>
<dbReference type="Gene3D" id="3.40.50.150">
    <property type="entry name" value="Vaccinia Virus protein VP39"/>
    <property type="match status" value="1"/>
</dbReference>
<dbReference type="OrthoDB" id="9151960at2"/>
<dbReference type="Gene3D" id="3.40.50.300">
    <property type="entry name" value="P-loop containing nucleotide triphosphate hydrolases"/>
    <property type="match status" value="2"/>
</dbReference>
<accession>Q21QG4</accession>
<dbReference type="InterPro" id="IPR011639">
    <property type="entry name" value="MethylTrfase_TaqI-like_dom"/>
</dbReference>
<dbReference type="Pfam" id="PF04851">
    <property type="entry name" value="ResIII"/>
    <property type="match status" value="1"/>
</dbReference>
<keyword evidence="4" id="KW-1185">Reference proteome</keyword>
<evidence type="ECO:0000313" key="3">
    <source>
        <dbReference type="EMBL" id="ABD71981.1"/>
    </source>
</evidence>
<dbReference type="GO" id="GO:0005524">
    <property type="term" value="F:ATP binding"/>
    <property type="evidence" value="ECO:0007669"/>
    <property type="project" value="InterPro"/>
</dbReference>
<dbReference type="GO" id="GO:0009007">
    <property type="term" value="F:site-specific DNA-methyltransferase (adenine-specific) activity"/>
    <property type="evidence" value="ECO:0007669"/>
    <property type="project" value="UniProtKB-EC"/>
</dbReference>
<dbReference type="KEGG" id="rfr:Rfer_4295"/>
<feature type="region of interest" description="Disordered" evidence="1">
    <location>
        <begin position="1696"/>
        <end position="1719"/>
    </location>
</feature>
<dbReference type="PRINTS" id="PR00507">
    <property type="entry name" value="N12N6MTFRASE"/>
</dbReference>
<evidence type="ECO:0000259" key="2">
    <source>
        <dbReference type="SMART" id="SM00487"/>
    </source>
</evidence>
<dbReference type="InterPro" id="IPR029063">
    <property type="entry name" value="SAM-dependent_MTases_sf"/>
</dbReference>
<keyword evidence="3" id="KW-0378">Hydrolase</keyword>
<dbReference type="SMART" id="SM00487">
    <property type="entry name" value="DEXDc"/>
    <property type="match status" value="1"/>
</dbReference>
<dbReference type="InterPro" id="IPR027417">
    <property type="entry name" value="P-loop_NTPase"/>
</dbReference>
<proteinExistence type="predicted"/>
<dbReference type="GO" id="GO:0003677">
    <property type="term" value="F:DNA binding"/>
    <property type="evidence" value="ECO:0007669"/>
    <property type="project" value="InterPro"/>
</dbReference>
<dbReference type="eggNOG" id="COG0553">
    <property type="taxonomic scope" value="Bacteria"/>
</dbReference>
<reference evidence="4" key="1">
    <citation type="submission" date="2006-02" db="EMBL/GenBank/DDBJ databases">
        <title>Complete sequence of plasmid 1 of Rhodoferax ferrireducens DSM 15236.</title>
        <authorList>
            <person name="Copeland A."/>
            <person name="Lucas S."/>
            <person name="Lapidus A."/>
            <person name="Barry K."/>
            <person name="Detter J.C."/>
            <person name="Glavina del Rio T."/>
            <person name="Hammon N."/>
            <person name="Israni S."/>
            <person name="Pitluck S."/>
            <person name="Brettin T."/>
            <person name="Bruce D."/>
            <person name="Han C."/>
            <person name="Tapia R."/>
            <person name="Gilna P."/>
            <person name="Kiss H."/>
            <person name="Schmutz J."/>
            <person name="Larimer F."/>
            <person name="Land M."/>
            <person name="Kyrpides N."/>
            <person name="Ivanova N."/>
            <person name="Richardson P."/>
        </authorList>
    </citation>
    <scope>NUCLEOTIDE SEQUENCE [LARGE SCALE GENOMIC DNA]</scope>
    <source>
        <strain evidence="4">ATCC BAA-621 / DSM 15236 / T118</strain>
        <plasmid evidence="4">Plasmid pDSM15236</plasmid>
    </source>
</reference>
<feature type="compositionally biased region" description="Acidic residues" evidence="1">
    <location>
        <begin position="1698"/>
        <end position="1717"/>
    </location>
</feature>
<dbReference type="InterPro" id="IPR052933">
    <property type="entry name" value="DNA_Protect_Modify"/>
</dbReference>
<dbReference type="GO" id="GO:0004386">
    <property type="term" value="F:helicase activity"/>
    <property type="evidence" value="ECO:0007669"/>
    <property type="project" value="UniProtKB-KW"/>
</dbReference>
<keyword evidence="3" id="KW-0067">ATP-binding</keyword>
<gene>
    <name evidence="3" type="ordered locus">Rfer_4295</name>
</gene>
<name>Q21QG4_ALBFT</name>
<organism evidence="3 4">
    <name type="scientific">Albidiferax ferrireducens (strain ATCC BAA-621 / DSM 15236 / T118)</name>
    <name type="common">Rhodoferax ferrireducens</name>
    <dbReference type="NCBI Taxonomy" id="338969"/>
    <lineage>
        <taxon>Bacteria</taxon>
        <taxon>Pseudomonadati</taxon>
        <taxon>Pseudomonadota</taxon>
        <taxon>Betaproteobacteria</taxon>
        <taxon>Burkholderiales</taxon>
        <taxon>Comamonadaceae</taxon>
        <taxon>Rhodoferax</taxon>
    </lineage>
</organism>
<keyword evidence="3" id="KW-0614">Plasmid</keyword>
<dbReference type="PANTHER" id="PTHR41313:SF1">
    <property type="entry name" value="DNA METHYLASE ADENINE-SPECIFIC DOMAIN-CONTAINING PROTEIN"/>
    <property type="match status" value="1"/>
</dbReference>
<geneLocation type="plasmid" evidence="4">
    <name>pDSM15236</name>
</geneLocation>
<dbReference type="Proteomes" id="UP000008332">
    <property type="component" value="Plasmid unnamed1"/>
</dbReference>
<evidence type="ECO:0000256" key="1">
    <source>
        <dbReference type="SAM" id="MobiDB-lite"/>
    </source>
</evidence>
<dbReference type="eggNOG" id="COG4646">
    <property type="taxonomic scope" value="Bacteria"/>
</dbReference>
<dbReference type="PANTHER" id="PTHR41313">
    <property type="entry name" value="ADENINE-SPECIFIC METHYLTRANSFERASE"/>
    <property type="match status" value="1"/>
</dbReference>
<dbReference type="EMBL" id="CP000268">
    <property type="protein sequence ID" value="ABD71981.1"/>
    <property type="molecule type" value="Genomic_DNA"/>
</dbReference>
<dbReference type="SUPFAM" id="SSF53335">
    <property type="entry name" value="S-adenosyl-L-methionine-dependent methyltransferases"/>
    <property type="match status" value="1"/>
</dbReference>
<dbReference type="HOGENOM" id="CLU_000181_8_7_4"/>
<keyword evidence="3" id="KW-0347">Helicase</keyword>
<dbReference type="Pfam" id="PF07669">
    <property type="entry name" value="Eco57I"/>
    <property type="match status" value="1"/>
</dbReference>
<dbReference type="GO" id="GO:0006304">
    <property type="term" value="P:DNA modification"/>
    <property type="evidence" value="ECO:0007669"/>
    <property type="project" value="InterPro"/>
</dbReference>
<dbReference type="InterPro" id="IPR001650">
    <property type="entry name" value="Helicase_C-like"/>
</dbReference>
<dbReference type="GO" id="GO:0016787">
    <property type="term" value="F:hydrolase activity"/>
    <property type="evidence" value="ECO:0007669"/>
    <property type="project" value="InterPro"/>
</dbReference>
<dbReference type="InterPro" id="IPR014001">
    <property type="entry name" value="Helicase_ATP-bd"/>
</dbReference>
<sequence length="1726" mass="191284">MTQTNLWLPGFEFADALFGLTPIQTEVPIEPVSITQQEPQSTEIQEVPCFDASSTEDTLTQAESLPENAAPSLVMAQPATAQDVGLSEPPWPLLAKDVHEDLRGQVTKFDANVEAIELLRVLEAEMTPPTLAQRQTLNRYTGWGGIKHPFDSPYHLAQEWVNRAKQLKSLLSEDEFESAKESTLNAHFTPIPVIDQLWTILRQIGFTGGRIIEPAGGIGFMLGAMPSDIAQRSSVTAVEIDDLSARFLKVLYGSHANVLHMGFEKTNLPEQYFDLVIGNVPFGNYSVGDLRRKTYSDWAIHNYFVGRSLDLVRPGGLVAVITSAYFMDNSNDKVRDVIARKAKLLGAIRLPAGTFSEIANTDVVADLVILQKRSSTETLTREERENWVETTLLLDEDGTKMRVGNYTQGQNVNSYWMKNPQAVVGVWTEISRNQGQSIVPKLPKGADLMVEMERASKVIPQGVYAPATQQVKEVLLAVADGSNAVLPGSYVIEGGDIYRFNGHSLEKTGVKGKKAERIAGMALIRDTAQALIKEQCKSDAAESVMSTLRFQLNVRYDSFIAKHGFISTKGNRQAMGSDPTWPLLLSLEMYNLEEETASKADIFFERTIFSTAIPKSADNAEDALAICVAELGCIDVDFIGQLLAADGKRALDGLAAIGAVFVDPMTMAYQTATEYLSGNVRDKLVIAQSAGLAFDRNVRALEESLPPDLNPTDIDVIPGAAWIPIDVTEAFLRELVAEEWKGSNWASVNIGYELTTGTWSVKSSGPTGTAMCVTWGTSRINGFALFEKCMNQIDAEVFDSFGDSPVLNASETAQARMKQDELRAEYARWIWSDDDRAKQLCRLYNDKYNCWAIRKYDGSNLRLPGYSQSLALRQFQLNAIARIATGCNTLLAHVVGAGKTITMVCGSMELRRLGIAKKPFHVVPNHCLEQYCAEFMRAYPNASVLMATKADFEKDKRQTFVAKCATGNWDAVVLTHSMFERIAADQVIVEDYLKRILSELRAAKDAGALDRTAARAVNKFIKDWEARLEKLQASWKKDQLISLSETGCDWVFFDECHVAKNLFRISSMKNIAGLSNSNSQRSFDLLLKCVQLMRLHGDRERGLCFASGTVISNTMAELHVAQRYLQPYALEKAGLEKFDAWAAQFGRAVSSMEVSPDGSSFRLNKRFKQFVNMPELMGLFRQVADIQTKEMLDLPVPKLVTGSYQICAVEPSNEVKEYVADLVERVEAIRDRQVKPAEDNMLAITGDGQKVALDMRLIRPRTPFDPKGKVAMCIDNVYRIWEMTASFKGAQIIFSDMGTPTGHSLNLYEDMRTRLVAKGIPHHEIAFIHEAQTHHAKSALFAKVRAGTIRVLIGSTSKCGMGTNVQTRLYAVHHLTTPWRPSDLQQRDGRIERQGNTCEAIEIWRYVTSGTFDAYMWQTLTAKAGFIAQVLSGNAEVRSVEDAMMATLSYDEVKAIACGNPAVREKATIDAEIMGLSLKLKHHRDSVWNSKEELWRLPIKIAEHKRQAVEYAKFHEQVLASDGQGRGFGMVVNGKKFSDPEKIEKIITLSIRELKELQKAGLISEERLIGTLCGVDIFYGRSYGDFKITARSSNGGASIDIGTYSTGDSVIRKLGEIEQRLLAVVQDNENRANYLTQQLPILERIAQSEFADTGKLESLRARSKEIAIELGLLKAMAGTDGQADGTEISSELAATLAGEDESTQDGTEASEENEEHDECLLTEAFC</sequence>
<dbReference type="InterPro" id="IPR006935">
    <property type="entry name" value="Helicase/UvrB_N"/>
</dbReference>
<dbReference type="Pfam" id="PF00271">
    <property type="entry name" value="Helicase_C"/>
    <property type="match status" value="1"/>
</dbReference>
<feature type="domain" description="Helicase ATP-binding" evidence="2">
    <location>
        <begin position="868"/>
        <end position="1141"/>
    </location>
</feature>
<dbReference type="SUPFAM" id="SSF52540">
    <property type="entry name" value="P-loop containing nucleoside triphosphate hydrolases"/>
    <property type="match status" value="2"/>
</dbReference>
<dbReference type="eggNOG" id="COG0827">
    <property type="taxonomic scope" value="Bacteria"/>
</dbReference>
<evidence type="ECO:0000313" key="4">
    <source>
        <dbReference type="Proteomes" id="UP000008332"/>
    </source>
</evidence>
<protein>
    <submittedName>
        <fullName evidence="3">Helicase-like</fullName>
    </submittedName>
</protein>